<name>A0A1F6AHY8_9BACT</name>
<dbReference type="STRING" id="1798392.A3A79_02240"/>
<evidence type="ECO:0000256" key="1">
    <source>
        <dbReference type="SAM" id="MobiDB-lite"/>
    </source>
</evidence>
<organism evidence="2 3">
    <name type="scientific">Candidatus Gottesmanbacteria bacterium RIFCSPLOWO2_01_FULL_43_11b</name>
    <dbReference type="NCBI Taxonomy" id="1798392"/>
    <lineage>
        <taxon>Bacteria</taxon>
        <taxon>Candidatus Gottesmaniibacteriota</taxon>
    </lineage>
</organism>
<accession>A0A1F6AHY8</accession>
<proteinExistence type="predicted"/>
<sequence length="144" mass="15586">MKQSTKLLLLLIVVGTGIILGRLSGSSPANSQTQSKYETKEHEGGNVTVSVTPLTIKPGFPASFDVAFETHSVDLAFDVEQIATLTDSVGTVYTAYWEGSPPGGHHRSGTLRFTPDIDTLTSITLTFSDIANIPTRTFIWEENK</sequence>
<comment type="caution">
    <text evidence="2">The sequence shown here is derived from an EMBL/GenBank/DDBJ whole genome shotgun (WGS) entry which is preliminary data.</text>
</comment>
<dbReference type="Proteomes" id="UP000178759">
    <property type="component" value="Unassembled WGS sequence"/>
</dbReference>
<reference evidence="2 3" key="1">
    <citation type="journal article" date="2016" name="Nat. Commun.">
        <title>Thousands of microbial genomes shed light on interconnected biogeochemical processes in an aquifer system.</title>
        <authorList>
            <person name="Anantharaman K."/>
            <person name="Brown C.T."/>
            <person name="Hug L.A."/>
            <person name="Sharon I."/>
            <person name="Castelle C.J."/>
            <person name="Probst A.J."/>
            <person name="Thomas B.C."/>
            <person name="Singh A."/>
            <person name="Wilkins M.J."/>
            <person name="Karaoz U."/>
            <person name="Brodie E.L."/>
            <person name="Williams K.H."/>
            <person name="Hubbard S.S."/>
            <person name="Banfield J.F."/>
        </authorList>
    </citation>
    <scope>NUCLEOTIDE SEQUENCE [LARGE SCALE GENOMIC DNA]</scope>
</reference>
<evidence type="ECO:0000313" key="2">
    <source>
        <dbReference type="EMBL" id="OGG23993.1"/>
    </source>
</evidence>
<evidence type="ECO:0000313" key="3">
    <source>
        <dbReference type="Proteomes" id="UP000178759"/>
    </source>
</evidence>
<dbReference type="EMBL" id="MFJV01000001">
    <property type="protein sequence ID" value="OGG23993.1"/>
    <property type="molecule type" value="Genomic_DNA"/>
</dbReference>
<protein>
    <submittedName>
        <fullName evidence="2">Uncharacterized protein</fullName>
    </submittedName>
</protein>
<dbReference type="AlphaFoldDB" id="A0A1F6AHY8"/>
<feature type="region of interest" description="Disordered" evidence="1">
    <location>
        <begin position="25"/>
        <end position="44"/>
    </location>
</feature>
<gene>
    <name evidence="2" type="ORF">A3A79_02240</name>
</gene>
<feature type="compositionally biased region" description="Polar residues" evidence="1">
    <location>
        <begin position="25"/>
        <end position="36"/>
    </location>
</feature>